<dbReference type="CDD" id="cd01949">
    <property type="entry name" value="GGDEF"/>
    <property type="match status" value="1"/>
</dbReference>
<proteinExistence type="predicted"/>
<dbReference type="NCBIfam" id="TIGR00254">
    <property type="entry name" value="GGDEF"/>
    <property type="match status" value="1"/>
</dbReference>
<evidence type="ECO:0000256" key="1">
    <source>
        <dbReference type="SAM" id="Phobius"/>
    </source>
</evidence>
<dbReference type="InterPro" id="IPR050469">
    <property type="entry name" value="Diguanylate_Cyclase"/>
</dbReference>
<dbReference type="FunFam" id="3.30.70.270:FF:000001">
    <property type="entry name" value="Diguanylate cyclase domain protein"/>
    <property type="match status" value="1"/>
</dbReference>
<comment type="caution">
    <text evidence="3">The sequence shown here is derived from an EMBL/GenBank/DDBJ whole genome shotgun (WGS) entry which is preliminary data.</text>
</comment>
<gene>
    <name evidence="3" type="ORF">HNQ39_001833</name>
</gene>
<name>A0A7W9W6Y8_ARMRO</name>
<dbReference type="InterPro" id="IPR029787">
    <property type="entry name" value="Nucleotide_cyclase"/>
</dbReference>
<dbReference type="EMBL" id="JACHGW010000002">
    <property type="protein sequence ID" value="MBB6050042.1"/>
    <property type="molecule type" value="Genomic_DNA"/>
</dbReference>
<feature type="transmembrane region" description="Helical" evidence="1">
    <location>
        <begin position="111"/>
        <end position="128"/>
    </location>
</feature>
<feature type="transmembrane region" description="Helical" evidence="1">
    <location>
        <begin position="52"/>
        <end position="70"/>
    </location>
</feature>
<evidence type="ECO:0000259" key="2">
    <source>
        <dbReference type="PROSITE" id="PS50887"/>
    </source>
</evidence>
<sequence length="358" mass="40360">MPATEVSPSPHLPPVIEEKLRRLTLTLTPLGILVLVISIWQNSQTKHVATEAYFGLPLLLVYFTAIWLLTRFRFLSGQRATLAFTLPICLHLCLEELEHAWAGSLYTDGDPGNFGWTFVMYLLLSLTLERQRARWVSVAFLLVQIAIYLSGLRRFTPTAEVQISFTQHFAASLIAIGVLGLTSDIRQYMGQVQLMAATDSLTGLINRRQMQLHLEEAVATQRGFVLLLLDIDHFKQVNDQHGHNTGDDVLRELSKHLHTCLRPQDLLGRWGGEEFLVLVPDASLDEVHQFAEALLQHTRKRTFPKKLSLTLSIGGAQYVAGERPEDVVHRADMALYQAKQTGRNRFHFHEKAPLADAA</sequence>
<protein>
    <submittedName>
        <fullName evidence="3">Diguanylate cyclase (GGDEF)-like protein</fullName>
    </submittedName>
</protein>
<feature type="transmembrane region" description="Helical" evidence="1">
    <location>
        <begin position="135"/>
        <end position="153"/>
    </location>
</feature>
<dbReference type="GO" id="GO:0043709">
    <property type="term" value="P:cell adhesion involved in single-species biofilm formation"/>
    <property type="evidence" value="ECO:0007669"/>
    <property type="project" value="TreeGrafter"/>
</dbReference>
<organism evidence="3 4">
    <name type="scientific">Armatimonas rosea</name>
    <dbReference type="NCBI Taxonomy" id="685828"/>
    <lineage>
        <taxon>Bacteria</taxon>
        <taxon>Bacillati</taxon>
        <taxon>Armatimonadota</taxon>
        <taxon>Armatimonadia</taxon>
        <taxon>Armatimonadales</taxon>
        <taxon>Armatimonadaceae</taxon>
        <taxon>Armatimonas</taxon>
    </lineage>
</organism>
<dbReference type="InterPro" id="IPR043128">
    <property type="entry name" value="Rev_trsase/Diguanyl_cyclase"/>
</dbReference>
<dbReference type="GO" id="GO:0005886">
    <property type="term" value="C:plasma membrane"/>
    <property type="evidence" value="ECO:0007669"/>
    <property type="project" value="TreeGrafter"/>
</dbReference>
<dbReference type="SUPFAM" id="SSF55073">
    <property type="entry name" value="Nucleotide cyclase"/>
    <property type="match status" value="1"/>
</dbReference>
<dbReference type="PROSITE" id="PS50887">
    <property type="entry name" value="GGDEF"/>
    <property type="match status" value="1"/>
</dbReference>
<reference evidence="3 4" key="1">
    <citation type="submission" date="2020-08" db="EMBL/GenBank/DDBJ databases">
        <title>Genomic Encyclopedia of Type Strains, Phase IV (KMG-IV): sequencing the most valuable type-strain genomes for metagenomic binning, comparative biology and taxonomic classification.</title>
        <authorList>
            <person name="Goeker M."/>
        </authorList>
    </citation>
    <scope>NUCLEOTIDE SEQUENCE [LARGE SCALE GENOMIC DNA]</scope>
    <source>
        <strain evidence="3 4">DSM 23562</strain>
    </source>
</reference>
<accession>A0A7W9W6Y8</accession>
<keyword evidence="1" id="KW-1133">Transmembrane helix</keyword>
<dbReference type="GO" id="GO:0052621">
    <property type="term" value="F:diguanylate cyclase activity"/>
    <property type="evidence" value="ECO:0007669"/>
    <property type="project" value="TreeGrafter"/>
</dbReference>
<dbReference type="Gene3D" id="3.30.70.270">
    <property type="match status" value="1"/>
</dbReference>
<evidence type="ECO:0000313" key="3">
    <source>
        <dbReference type="EMBL" id="MBB6050042.1"/>
    </source>
</evidence>
<dbReference type="InterPro" id="IPR000160">
    <property type="entry name" value="GGDEF_dom"/>
</dbReference>
<dbReference type="RefSeq" id="WP_184194238.1">
    <property type="nucleotide sequence ID" value="NZ_JACHGW010000002.1"/>
</dbReference>
<dbReference type="AlphaFoldDB" id="A0A7W9W6Y8"/>
<evidence type="ECO:0000313" key="4">
    <source>
        <dbReference type="Proteomes" id="UP000520814"/>
    </source>
</evidence>
<dbReference type="PANTHER" id="PTHR45138:SF9">
    <property type="entry name" value="DIGUANYLATE CYCLASE DGCM-RELATED"/>
    <property type="match status" value="1"/>
</dbReference>
<dbReference type="Proteomes" id="UP000520814">
    <property type="component" value="Unassembled WGS sequence"/>
</dbReference>
<dbReference type="Pfam" id="PF00990">
    <property type="entry name" value="GGDEF"/>
    <property type="match status" value="1"/>
</dbReference>
<keyword evidence="1" id="KW-0472">Membrane</keyword>
<keyword evidence="1" id="KW-0812">Transmembrane</keyword>
<dbReference type="GO" id="GO:1902201">
    <property type="term" value="P:negative regulation of bacterial-type flagellum-dependent cell motility"/>
    <property type="evidence" value="ECO:0007669"/>
    <property type="project" value="TreeGrafter"/>
</dbReference>
<feature type="transmembrane region" description="Helical" evidence="1">
    <location>
        <begin position="165"/>
        <end position="185"/>
    </location>
</feature>
<dbReference type="PANTHER" id="PTHR45138">
    <property type="entry name" value="REGULATORY COMPONENTS OF SENSORY TRANSDUCTION SYSTEM"/>
    <property type="match status" value="1"/>
</dbReference>
<dbReference type="SMART" id="SM00267">
    <property type="entry name" value="GGDEF"/>
    <property type="match status" value="1"/>
</dbReference>
<feature type="domain" description="GGDEF" evidence="2">
    <location>
        <begin position="222"/>
        <end position="351"/>
    </location>
</feature>
<keyword evidence="4" id="KW-1185">Reference proteome</keyword>
<feature type="transmembrane region" description="Helical" evidence="1">
    <location>
        <begin position="20"/>
        <end position="40"/>
    </location>
</feature>